<proteinExistence type="predicted"/>
<comment type="caution">
    <text evidence="1">The sequence shown here is derived from an EMBL/GenBank/DDBJ whole genome shotgun (WGS) entry which is preliminary data.</text>
</comment>
<protein>
    <submittedName>
        <fullName evidence="1">Uncharacterized protein</fullName>
    </submittedName>
</protein>
<evidence type="ECO:0000313" key="1">
    <source>
        <dbReference type="EMBL" id="KAG8170340.1"/>
    </source>
</evidence>
<dbReference type="EMBL" id="JAFNEN010005608">
    <property type="protein sequence ID" value="KAG8170340.1"/>
    <property type="molecule type" value="Genomic_DNA"/>
</dbReference>
<dbReference type="Proteomes" id="UP000827092">
    <property type="component" value="Unassembled WGS sequence"/>
</dbReference>
<evidence type="ECO:0000313" key="2">
    <source>
        <dbReference type="Proteomes" id="UP000827092"/>
    </source>
</evidence>
<dbReference type="AlphaFoldDB" id="A0AAV6TEU0"/>
<keyword evidence="2" id="KW-1185">Reference proteome</keyword>
<organism evidence="1 2">
    <name type="scientific">Oedothorax gibbosus</name>
    <dbReference type="NCBI Taxonomy" id="931172"/>
    <lineage>
        <taxon>Eukaryota</taxon>
        <taxon>Metazoa</taxon>
        <taxon>Ecdysozoa</taxon>
        <taxon>Arthropoda</taxon>
        <taxon>Chelicerata</taxon>
        <taxon>Arachnida</taxon>
        <taxon>Araneae</taxon>
        <taxon>Araneomorphae</taxon>
        <taxon>Entelegynae</taxon>
        <taxon>Araneoidea</taxon>
        <taxon>Linyphiidae</taxon>
        <taxon>Erigoninae</taxon>
        <taxon>Oedothorax</taxon>
    </lineage>
</organism>
<gene>
    <name evidence="1" type="ORF">JTE90_014802</name>
</gene>
<accession>A0AAV6TEU0</accession>
<name>A0AAV6TEU0_9ARAC</name>
<sequence>MADAQTEMPASIQLVSRFRDEGFAAVAVDDTQCVVVMDTVWFRVSPQEPDWERTVMDALRSLNVKTVYVPYGAMTLKRAADETMNVIVAERPFELRFPCSQCMRNKSCAVTKAYLRALDSTIVVPIAAALLEFLDSSHDKSDASNDSDIFRLDRQMLLNMLHSLDDEENNIDTLEGSTENLFAELIGEDYFSEENNISSNESSNNFATPEEHRTSNWDYDILDFDVLYFDDSDFDDSDFDDTDFDDLVDDSKPPPLSEEQIQLLPIIKVKEIQVDKELCRVKSVKSSATWRNPRLLRRWTWWTYQSRKKVIKASAFPVGESWINNIAVPSSAFLHLKTRWMV</sequence>
<reference evidence="1 2" key="1">
    <citation type="journal article" date="2022" name="Nat. Ecol. Evol.">
        <title>A masculinizing supergene underlies an exaggerated male reproductive morph in a spider.</title>
        <authorList>
            <person name="Hendrickx F."/>
            <person name="De Corte Z."/>
            <person name="Sonet G."/>
            <person name="Van Belleghem S.M."/>
            <person name="Kostlbacher S."/>
            <person name="Vangestel C."/>
        </authorList>
    </citation>
    <scope>NUCLEOTIDE SEQUENCE [LARGE SCALE GENOMIC DNA]</scope>
    <source>
        <strain evidence="1">W744_W776</strain>
    </source>
</reference>